<accession>F0WB07</accession>
<evidence type="ECO:0000313" key="6">
    <source>
        <dbReference type="EMBL" id="CCA18398.1"/>
    </source>
</evidence>
<dbReference type="Gene3D" id="3.10.580.10">
    <property type="entry name" value="CBS-domain"/>
    <property type="match status" value="2"/>
</dbReference>
<feature type="region of interest" description="Disordered" evidence="3">
    <location>
        <begin position="275"/>
        <end position="309"/>
    </location>
</feature>
<feature type="domain" description="CBS" evidence="4">
    <location>
        <begin position="391"/>
        <end position="454"/>
    </location>
</feature>
<evidence type="ECO:0000313" key="5">
    <source>
        <dbReference type="EMBL" id="CCA18329.1"/>
    </source>
</evidence>
<protein>
    <submittedName>
        <fullName evidence="5">Uncharacterized protein AlNc14C48G3864</fullName>
    </submittedName>
    <submittedName>
        <fullName evidence="6">Uncharacterized protein AlNc14C50G3926</fullName>
    </submittedName>
</protein>
<reference evidence="5" key="2">
    <citation type="submission" date="2011-02" db="EMBL/GenBank/DDBJ databases">
        <authorList>
            <person name="MacLean D."/>
        </authorList>
    </citation>
    <scope>NUCLEOTIDE SEQUENCE</scope>
</reference>
<keyword evidence="1 2" id="KW-0129">CBS domain</keyword>
<organism evidence="5">
    <name type="scientific">Albugo laibachii Nc14</name>
    <dbReference type="NCBI Taxonomy" id="890382"/>
    <lineage>
        <taxon>Eukaryota</taxon>
        <taxon>Sar</taxon>
        <taxon>Stramenopiles</taxon>
        <taxon>Oomycota</taxon>
        <taxon>Peronosporomycetes</taxon>
        <taxon>Albuginales</taxon>
        <taxon>Albuginaceae</taxon>
        <taxon>Albugo</taxon>
    </lineage>
</organism>
<feature type="compositionally biased region" description="Polar residues" evidence="3">
    <location>
        <begin position="476"/>
        <end position="486"/>
    </location>
</feature>
<dbReference type="InterPro" id="IPR046342">
    <property type="entry name" value="CBS_dom_sf"/>
</dbReference>
<dbReference type="Pfam" id="PF00571">
    <property type="entry name" value="CBS"/>
    <property type="match status" value="4"/>
</dbReference>
<dbReference type="PROSITE" id="PS51371">
    <property type="entry name" value="CBS"/>
    <property type="match status" value="4"/>
</dbReference>
<feature type="region of interest" description="Disordered" evidence="3">
    <location>
        <begin position="471"/>
        <end position="494"/>
    </location>
</feature>
<dbReference type="SMART" id="SM00116">
    <property type="entry name" value="CBS"/>
    <property type="match status" value="3"/>
</dbReference>
<name>F0WB07_9STRA</name>
<proteinExistence type="predicted"/>
<evidence type="ECO:0000256" key="2">
    <source>
        <dbReference type="PROSITE-ProRule" id="PRU00703"/>
    </source>
</evidence>
<dbReference type="PANTHER" id="PTHR43080:SF2">
    <property type="entry name" value="CBS DOMAIN-CONTAINING PROTEIN"/>
    <property type="match status" value="1"/>
</dbReference>
<dbReference type="AlphaFoldDB" id="F0WB07"/>
<dbReference type="PANTHER" id="PTHR43080">
    <property type="entry name" value="CBS DOMAIN-CONTAINING PROTEIN CBSX3, MITOCHONDRIAL"/>
    <property type="match status" value="1"/>
</dbReference>
<evidence type="ECO:0000259" key="4">
    <source>
        <dbReference type="PROSITE" id="PS51371"/>
    </source>
</evidence>
<reference evidence="5" key="1">
    <citation type="journal article" date="2011" name="PLoS Biol.">
        <title>Gene gain and loss during evolution of obligate parasitism in the white rust pathogen of Arabidopsis thaliana.</title>
        <authorList>
            <person name="Kemen E."/>
            <person name="Gardiner A."/>
            <person name="Schultz-Larsen T."/>
            <person name="Kemen A.C."/>
            <person name="Balmuth A.L."/>
            <person name="Robert-Seilaniantz A."/>
            <person name="Bailey K."/>
            <person name="Holub E."/>
            <person name="Studholme D.J."/>
            <person name="Maclean D."/>
            <person name="Jones J.D."/>
        </authorList>
    </citation>
    <scope>NUCLEOTIDE SEQUENCE</scope>
</reference>
<dbReference type="InterPro" id="IPR051257">
    <property type="entry name" value="Diverse_CBS-Domain"/>
</dbReference>
<dbReference type="EMBL" id="FR824093">
    <property type="protein sequence ID" value="CCA18329.1"/>
    <property type="molecule type" value="Genomic_DNA"/>
</dbReference>
<feature type="domain" description="CBS" evidence="4">
    <location>
        <begin position="127"/>
        <end position="191"/>
    </location>
</feature>
<dbReference type="EMBL" id="FR824095">
    <property type="protein sequence ID" value="CCA18398.1"/>
    <property type="molecule type" value="Genomic_DNA"/>
</dbReference>
<evidence type="ECO:0000256" key="3">
    <source>
        <dbReference type="SAM" id="MobiDB-lite"/>
    </source>
</evidence>
<dbReference type="InterPro" id="IPR000644">
    <property type="entry name" value="CBS_dom"/>
</dbReference>
<dbReference type="SUPFAM" id="SSF54631">
    <property type="entry name" value="CBS-domain pair"/>
    <property type="match status" value="2"/>
</dbReference>
<gene>
    <name evidence="5" type="primary">AlNc14C48G3864</name>
    <name evidence="6" type="synonym">AlNc14C50G3926</name>
    <name evidence="5" type="ORF">ALNC14_044720</name>
    <name evidence="6" type="ORF">ALNC14_045410</name>
</gene>
<dbReference type="HOGENOM" id="CLU_034805_0_0_1"/>
<feature type="domain" description="CBS" evidence="4">
    <location>
        <begin position="322"/>
        <end position="383"/>
    </location>
</feature>
<evidence type="ECO:0000256" key="1">
    <source>
        <dbReference type="ARBA" id="ARBA00023122"/>
    </source>
</evidence>
<sequence>MLRSRFRVTISSAFARSSKHVYAPLPFLRNGACGKECVVYSTKSVNASTAQNKAENHATNIIHEEIRKVSDASNEKEGTKTASATTEIYEMECVQQKLTSVGAETSQILTIADVLAAQASNDEGIKAIHNYGTWKSISHDKTVQDAVSMMVTNKVGVLLVTQDSLGVVGIITERDLLKKISPRTYFQKKALIKDVMSSHVMCIPTTMTIIDTLSTMIKENFRHLVVISGNSNLNTVQQGNVPIDSMRSVLSIKDIIRAYSEMEAYKAENAKLKPSFEGKTNANDKSAENAEADSNSLAGEEKANKKTTTPQVTAALMLKQKHTKNKLILNTRVDDNISVAEAVEAMVRHDFGSVLIVDKDQCVHGIFTEQDYLVKVLNEKRDPNEVLVTDMCTKVVSRLHVDDTLEVCWKKAVSKPFRHFPVTGVTRKDRPECELAGILSIKDIVHEIFKGHQTTRGFWLVDFFKSRREAKEPEKASNSSRQNQQVHLLRNEKL</sequence>
<feature type="domain" description="CBS" evidence="4">
    <location>
        <begin position="196"/>
        <end position="268"/>
    </location>
</feature>